<keyword evidence="7" id="KW-1185">Reference proteome</keyword>
<accession>A0A509EE58</accession>
<proteinExistence type="predicted"/>
<dbReference type="Gene3D" id="1.20.120.530">
    <property type="entry name" value="GntR ligand-binding domain-like"/>
    <property type="match status" value="1"/>
</dbReference>
<evidence type="ECO:0000259" key="5">
    <source>
        <dbReference type="PROSITE" id="PS50949"/>
    </source>
</evidence>
<gene>
    <name evidence="6" type="primary">rspR_7</name>
    <name evidence="6" type="ORF">MET9862_02986</name>
</gene>
<feature type="domain" description="HTH gntR-type" evidence="5">
    <location>
        <begin position="16"/>
        <end position="86"/>
    </location>
</feature>
<organism evidence="6 7">
    <name type="scientific">Methylobacterium symbioticum</name>
    <dbReference type="NCBI Taxonomy" id="2584084"/>
    <lineage>
        <taxon>Bacteria</taxon>
        <taxon>Pseudomonadati</taxon>
        <taxon>Pseudomonadota</taxon>
        <taxon>Alphaproteobacteria</taxon>
        <taxon>Hyphomicrobiales</taxon>
        <taxon>Methylobacteriaceae</taxon>
        <taxon>Methylobacterium</taxon>
    </lineage>
</organism>
<dbReference type="SMART" id="SM00345">
    <property type="entry name" value="HTH_GNTR"/>
    <property type="match status" value="1"/>
</dbReference>
<sequence length="252" mass="27130">MAEDDEISLAPLSAGASLSTLAYRAIKDALAGLDIYASPETVRLDARRLSRDLGVSRTPVREALMVLEQEGFVRCEARRGVYVVRRTRDEIVDIVHAWTALEGMAARPACSRATDAQLAGLRSAFPDFYGEAPPPGATAYADANIRFHQTIIALGDCPVISGLAENLLMHVRGIRNLALRQDGRAERSTREHAAIIDALCARDGARAEQLVLTHGLSLATLIEQSDEEPAWSFEPEDAGHDLGIPHPTGAAG</sequence>
<evidence type="ECO:0000256" key="1">
    <source>
        <dbReference type="ARBA" id="ARBA00023015"/>
    </source>
</evidence>
<dbReference type="PANTHER" id="PTHR43537:SF49">
    <property type="entry name" value="TRANSCRIPTIONAL REGULATORY PROTEIN"/>
    <property type="match status" value="1"/>
</dbReference>
<dbReference type="Pfam" id="PF07729">
    <property type="entry name" value="FCD"/>
    <property type="match status" value="1"/>
</dbReference>
<keyword evidence="2" id="KW-0238">DNA-binding</keyword>
<evidence type="ECO:0000313" key="6">
    <source>
        <dbReference type="EMBL" id="VUD72388.1"/>
    </source>
</evidence>
<dbReference type="InterPro" id="IPR011711">
    <property type="entry name" value="GntR_C"/>
</dbReference>
<protein>
    <submittedName>
        <fullName evidence="6">HTH-type transcriptional repressor RspR</fullName>
    </submittedName>
</protein>
<dbReference type="InterPro" id="IPR036388">
    <property type="entry name" value="WH-like_DNA-bd_sf"/>
</dbReference>
<evidence type="ECO:0000256" key="4">
    <source>
        <dbReference type="SAM" id="MobiDB-lite"/>
    </source>
</evidence>
<feature type="region of interest" description="Disordered" evidence="4">
    <location>
        <begin position="227"/>
        <end position="252"/>
    </location>
</feature>
<dbReference type="PRINTS" id="PR00035">
    <property type="entry name" value="HTHGNTR"/>
</dbReference>
<dbReference type="PANTHER" id="PTHR43537">
    <property type="entry name" value="TRANSCRIPTIONAL REGULATOR, GNTR FAMILY"/>
    <property type="match status" value="1"/>
</dbReference>
<dbReference type="Gene3D" id="1.10.10.10">
    <property type="entry name" value="Winged helix-like DNA-binding domain superfamily/Winged helix DNA-binding domain"/>
    <property type="match status" value="1"/>
</dbReference>
<dbReference type="InterPro" id="IPR036390">
    <property type="entry name" value="WH_DNA-bd_sf"/>
</dbReference>
<dbReference type="SUPFAM" id="SSF48008">
    <property type="entry name" value="GntR ligand-binding domain-like"/>
    <property type="match status" value="1"/>
</dbReference>
<dbReference type="OrthoDB" id="7192778at2"/>
<dbReference type="AlphaFoldDB" id="A0A509EE58"/>
<dbReference type="RefSeq" id="WP_142583718.1">
    <property type="nucleotide sequence ID" value="NZ_CABFPH010000040.1"/>
</dbReference>
<name>A0A509EE58_9HYPH</name>
<evidence type="ECO:0000313" key="7">
    <source>
        <dbReference type="Proteomes" id="UP000410984"/>
    </source>
</evidence>
<evidence type="ECO:0000256" key="2">
    <source>
        <dbReference type="ARBA" id="ARBA00023125"/>
    </source>
</evidence>
<evidence type="ECO:0000256" key="3">
    <source>
        <dbReference type="ARBA" id="ARBA00023163"/>
    </source>
</evidence>
<keyword evidence="1" id="KW-0805">Transcription regulation</keyword>
<dbReference type="SUPFAM" id="SSF46785">
    <property type="entry name" value="Winged helix' DNA-binding domain"/>
    <property type="match status" value="1"/>
</dbReference>
<dbReference type="Proteomes" id="UP000410984">
    <property type="component" value="Unassembled WGS sequence"/>
</dbReference>
<dbReference type="InterPro" id="IPR000524">
    <property type="entry name" value="Tscrpt_reg_HTH_GntR"/>
</dbReference>
<dbReference type="SMART" id="SM00895">
    <property type="entry name" value="FCD"/>
    <property type="match status" value="1"/>
</dbReference>
<dbReference type="PROSITE" id="PS50949">
    <property type="entry name" value="HTH_GNTR"/>
    <property type="match status" value="1"/>
</dbReference>
<dbReference type="InterPro" id="IPR008920">
    <property type="entry name" value="TF_FadR/GntR_C"/>
</dbReference>
<keyword evidence="3" id="KW-0804">Transcription</keyword>
<dbReference type="GO" id="GO:0003677">
    <property type="term" value="F:DNA binding"/>
    <property type="evidence" value="ECO:0007669"/>
    <property type="project" value="UniProtKB-KW"/>
</dbReference>
<dbReference type="EMBL" id="CABFPH010000040">
    <property type="protein sequence ID" value="VUD72388.1"/>
    <property type="molecule type" value="Genomic_DNA"/>
</dbReference>
<dbReference type="Pfam" id="PF00392">
    <property type="entry name" value="GntR"/>
    <property type="match status" value="1"/>
</dbReference>
<reference evidence="6 7" key="1">
    <citation type="submission" date="2019-06" db="EMBL/GenBank/DDBJ databases">
        <authorList>
            <person name="Rodrigo-Torres L."/>
            <person name="Arahal R. D."/>
            <person name="Lucena T."/>
        </authorList>
    </citation>
    <scope>NUCLEOTIDE SEQUENCE [LARGE SCALE GENOMIC DNA]</scope>
    <source>
        <strain evidence="6 7">SB0023/3</strain>
    </source>
</reference>
<dbReference type="GO" id="GO:0003700">
    <property type="term" value="F:DNA-binding transcription factor activity"/>
    <property type="evidence" value="ECO:0007669"/>
    <property type="project" value="InterPro"/>
</dbReference>